<comment type="subcellular location">
    <subcellularLocation>
        <location evidence="1">Membrane</location>
        <topology evidence="1">Multi-pass membrane protein</topology>
    </subcellularLocation>
</comment>
<accession>A0A9X2VP29</accession>
<evidence type="ECO:0000256" key="3">
    <source>
        <dbReference type="ARBA" id="ARBA00022989"/>
    </source>
</evidence>
<dbReference type="Pfam" id="PF12698">
    <property type="entry name" value="ABC2_membrane_3"/>
    <property type="match status" value="1"/>
</dbReference>
<comment type="caution">
    <text evidence="7">The sequence shown here is derived from an EMBL/GenBank/DDBJ whole genome shotgun (WGS) entry which is preliminary data.</text>
</comment>
<protein>
    <submittedName>
        <fullName evidence="7">ABC transporter permease</fullName>
    </submittedName>
</protein>
<dbReference type="GO" id="GO:0016020">
    <property type="term" value="C:membrane"/>
    <property type="evidence" value="ECO:0007669"/>
    <property type="project" value="UniProtKB-SubCell"/>
</dbReference>
<evidence type="ECO:0000313" key="8">
    <source>
        <dbReference type="Proteomes" id="UP001141259"/>
    </source>
</evidence>
<evidence type="ECO:0000256" key="1">
    <source>
        <dbReference type="ARBA" id="ARBA00004141"/>
    </source>
</evidence>
<dbReference type="RefSeq" id="WP_259625561.1">
    <property type="nucleotide sequence ID" value="NZ_JANYMP010000012.1"/>
</dbReference>
<dbReference type="GO" id="GO:0140359">
    <property type="term" value="F:ABC-type transporter activity"/>
    <property type="evidence" value="ECO:0007669"/>
    <property type="project" value="InterPro"/>
</dbReference>
<dbReference type="PANTHER" id="PTHR43027:SF1">
    <property type="entry name" value="DOXORUBICIN RESISTANCE ABC TRANSPORTER PERMEASE PROTEIN DRRC-RELATED"/>
    <property type="match status" value="1"/>
</dbReference>
<name>A0A9X2VP29_9PSEU</name>
<organism evidence="7 8">
    <name type="scientific">Umezawaea endophytica</name>
    <dbReference type="NCBI Taxonomy" id="1654476"/>
    <lineage>
        <taxon>Bacteria</taxon>
        <taxon>Bacillati</taxon>
        <taxon>Actinomycetota</taxon>
        <taxon>Actinomycetes</taxon>
        <taxon>Pseudonocardiales</taxon>
        <taxon>Pseudonocardiaceae</taxon>
        <taxon>Umezawaea</taxon>
    </lineage>
</organism>
<feature type="transmembrane region" description="Helical" evidence="5">
    <location>
        <begin position="323"/>
        <end position="345"/>
    </location>
</feature>
<feature type="transmembrane region" description="Helical" evidence="5">
    <location>
        <begin position="235"/>
        <end position="256"/>
    </location>
</feature>
<keyword evidence="2 5" id="KW-0812">Transmembrane</keyword>
<keyword evidence="3 5" id="KW-1133">Transmembrane helix</keyword>
<keyword evidence="8" id="KW-1185">Reference proteome</keyword>
<dbReference type="EMBL" id="JANYMP010000012">
    <property type="protein sequence ID" value="MCS7480065.1"/>
    <property type="molecule type" value="Genomic_DNA"/>
</dbReference>
<dbReference type="InterPro" id="IPR052902">
    <property type="entry name" value="ABC-2_transporter"/>
</dbReference>
<feature type="transmembrane region" description="Helical" evidence="5">
    <location>
        <begin position="160"/>
        <end position="180"/>
    </location>
</feature>
<dbReference type="Proteomes" id="UP001141259">
    <property type="component" value="Unassembled WGS sequence"/>
</dbReference>
<dbReference type="PROSITE" id="PS51012">
    <property type="entry name" value="ABC_TM2"/>
    <property type="match status" value="1"/>
</dbReference>
<keyword evidence="4 5" id="KW-0472">Membrane</keyword>
<evidence type="ECO:0000313" key="7">
    <source>
        <dbReference type="EMBL" id="MCS7480065.1"/>
    </source>
</evidence>
<sequence length="349" mass="37124">MSTTAFKSLSTAMFKGFVRDKMSLFFMFFFPLMFLVVFGLLLGDSGEDKIKIAVTGDGPVVAALDQTGAVEIQRFDDERAALAKVEDGDLPAAIILRGNAIQLRFAASDQVAAGTVNGLVSGVVDKLNLSATGQPAAFSLQQQPVEDASLKPIQYLTPGILSWGISISAVFGAALTMVSWRKKQVLRRIRLAPVSAFTVLTSRLTVSVGIAIVQAITFVLVALTPPFGLKLSGSWYLALPLLVLGTLAFFAIGMLVGAFCKTEEAASGAANILVMPMSFLSGSFFPIENAPGWLQAVSQALPLRHMNDGMLDVLVRGKGIEALLLPCSVLIAFTAVVGFAAAKIFRWED</sequence>
<evidence type="ECO:0000256" key="2">
    <source>
        <dbReference type="ARBA" id="ARBA00022692"/>
    </source>
</evidence>
<feature type="transmembrane region" description="Helical" evidence="5">
    <location>
        <begin position="200"/>
        <end position="223"/>
    </location>
</feature>
<proteinExistence type="predicted"/>
<dbReference type="PANTHER" id="PTHR43027">
    <property type="entry name" value="DOXORUBICIN RESISTANCE ABC TRANSPORTER PERMEASE PROTEIN DRRC-RELATED"/>
    <property type="match status" value="1"/>
</dbReference>
<feature type="domain" description="ABC transmembrane type-2" evidence="6">
    <location>
        <begin position="117"/>
        <end position="348"/>
    </location>
</feature>
<reference evidence="7" key="1">
    <citation type="submission" date="2022-08" db="EMBL/GenBank/DDBJ databases">
        <authorList>
            <person name="Tistechok S."/>
            <person name="Samborskyy M."/>
            <person name="Roman I."/>
        </authorList>
    </citation>
    <scope>NUCLEOTIDE SEQUENCE</scope>
    <source>
        <strain evidence="7">DSM 103496</strain>
    </source>
</reference>
<dbReference type="AlphaFoldDB" id="A0A9X2VP29"/>
<gene>
    <name evidence="7" type="ORF">NZH93_24685</name>
</gene>
<evidence type="ECO:0000256" key="4">
    <source>
        <dbReference type="ARBA" id="ARBA00023136"/>
    </source>
</evidence>
<feature type="transmembrane region" description="Helical" evidence="5">
    <location>
        <begin position="23"/>
        <end position="42"/>
    </location>
</feature>
<dbReference type="InterPro" id="IPR013525">
    <property type="entry name" value="ABC2_TM"/>
</dbReference>
<feature type="transmembrane region" description="Helical" evidence="5">
    <location>
        <begin position="268"/>
        <end position="287"/>
    </location>
</feature>
<evidence type="ECO:0000259" key="6">
    <source>
        <dbReference type="PROSITE" id="PS51012"/>
    </source>
</evidence>
<dbReference type="InterPro" id="IPR047817">
    <property type="entry name" value="ABC2_TM_bact-type"/>
</dbReference>
<evidence type="ECO:0000256" key="5">
    <source>
        <dbReference type="SAM" id="Phobius"/>
    </source>
</evidence>